<keyword evidence="1" id="KW-0175">Coiled coil</keyword>
<feature type="region of interest" description="Disordered" evidence="2">
    <location>
        <begin position="1427"/>
        <end position="1595"/>
    </location>
</feature>
<dbReference type="PANTHER" id="PTHR31640:SF1">
    <property type="entry name" value="BRIDGE-LIKE LIPID TRANSFER PROTEIN FAMILY MEMBER 1"/>
    <property type="match status" value="1"/>
</dbReference>
<feature type="region of interest" description="Disordered" evidence="2">
    <location>
        <begin position="866"/>
        <end position="915"/>
    </location>
</feature>
<feature type="compositionally biased region" description="Polar residues" evidence="2">
    <location>
        <begin position="1457"/>
        <end position="1469"/>
    </location>
</feature>
<dbReference type="PANTHER" id="PTHR31640">
    <property type="entry name" value="TRANSMEMBRANE PROTEIN KIAA1109"/>
    <property type="match status" value="1"/>
</dbReference>
<name>A9UWM9_MONBE</name>
<feature type="region of interest" description="Disordered" evidence="2">
    <location>
        <begin position="1775"/>
        <end position="1797"/>
    </location>
</feature>
<feature type="compositionally biased region" description="Low complexity" evidence="2">
    <location>
        <begin position="1545"/>
        <end position="1563"/>
    </location>
</feature>
<evidence type="ECO:0000256" key="3">
    <source>
        <dbReference type="SAM" id="SignalP"/>
    </source>
</evidence>
<feature type="compositionally biased region" description="Low complexity" evidence="2">
    <location>
        <begin position="1369"/>
        <end position="1398"/>
    </location>
</feature>
<keyword evidence="3" id="KW-0732">Signal</keyword>
<keyword evidence="5" id="KW-1185">Reference proteome</keyword>
<feature type="region of interest" description="Disordered" evidence="2">
    <location>
        <begin position="1131"/>
        <end position="1190"/>
    </location>
</feature>
<dbReference type="GeneID" id="5890356"/>
<feature type="chain" id="PRO_5002744481" description="Fragile site-associated protein C-terminal domain-containing protein" evidence="3">
    <location>
        <begin position="23"/>
        <end position="4000"/>
    </location>
</feature>
<feature type="region of interest" description="Disordered" evidence="2">
    <location>
        <begin position="3366"/>
        <end position="3386"/>
    </location>
</feature>
<protein>
    <recommendedName>
        <fullName evidence="6">Fragile site-associated protein C-terminal domain-containing protein</fullName>
    </recommendedName>
</protein>
<dbReference type="InParanoid" id="A9UWM9"/>
<dbReference type="eggNOG" id="KOG3596">
    <property type="taxonomic scope" value="Eukaryota"/>
</dbReference>
<dbReference type="Proteomes" id="UP000001357">
    <property type="component" value="Unassembled WGS sequence"/>
</dbReference>
<feature type="signal peptide" evidence="3">
    <location>
        <begin position="1"/>
        <end position="22"/>
    </location>
</feature>
<feature type="compositionally biased region" description="Polar residues" evidence="2">
    <location>
        <begin position="1583"/>
        <end position="1595"/>
    </location>
</feature>
<feature type="region of interest" description="Disordered" evidence="2">
    <location>
        <begin position="2310"/>
        <end position="2349"/>
    </location>
</feature>
<feature type="compositionally biased region" description="Polar residues" evidence="2">
    <location>
        <begin position="2462"/>
        <end position="2471"/>
    </location>
</feature>
<feature type="compositionally biased region" description="Polar residues" evidence="2">
    <location>
        <begin position="1271"/>
        <end position="1282"/>
    </location>
</feature>
<feature type="region of interest" description="Disordered" evidence="2">
    <location>
        <begin position="3453"/>
        <end position="3478"/>
    </location>
</feature>
<accession>A9UWM9</accession>
<evidence type="ECO:0000256" key="2">
    <source>
        <dbReference type="SAM" id="MobiDB-lite"/>
    </source>
</evidence>
<feature type="compositionally biased region" description="Low complexity" evidence="2">
    <location>
        <begin position="1503"/>
        <end position="1532"/>
    </location>
</feature>
<dbReference type="KEGG" id="mbr:MONBRDRAFT_7332"/>
<evidence type="ECO:0000313" key="5">
    <source>
        <dbReference type="Proteomes" id="UP000001357"/>
    </source>
</evidence>
<gene>
    <name evidence="4" type="ORF">MONBRDRAFT_7332</name>
</gene>
<proteinExistence type="predicted"/>
<evidence type="ECO:0008006" key="6">
    <source>
        <dbReference type="Google" id="ProtNLM"/>
    </source>
</evidence>
<feature type="region of interest" description="Disordered" evidence="2">
    <location>
        <begin position="2239"/>
        <end position="2287"/>
    </location>
</feature>
<feature type="compositionally biased region" description="Polar residues" evidence="2">
    <location>
        <begin position="1311"/>
        <end position="1321"/>
    </location>
</feature>
<feature type="coiled-coil region" evidence="1">
    <location>
        <begin position="2000"/>
        <end position="2027"/>
    </location>
</feature>
<dbReference type="InterPro" id="IPR033616">
    <property type="entry name" value="BLTP1"/>
</dbReference>
<feature type="compositionally biased region" description="Acidic residues" evidence="2">
    <location>
        <begin position="3455"/>
        <end position="3468"/>
    </location>
</feature>
<reference evidence="4 5" key="1">
    <citation type="journal article" date="2008" name="Nature">
        <title>The genome of the choanoflagellate Monosiga brevicollis and the origin of metazoans.</title>
        <authorList>
            <consortium name="JGI Sequencing"/>
            <person name="King N."/>
            <person name="Westbrook M.J."/>
            <person name="Young S.L."/>
            <person name="Kuo A."/>
            <person name="Abedin M."/>
            <person name="Chapman J."/>
            <person name="Fairclough S."/>
            <person name="Hellsten U."/>
            <person name="Isogai Y."/>
            <person name="Letunic I."/>
            <person name="Marr M."/>
            <person name="Pincus D."/>
            <person name="Putnam N."/>
            <person name="Rokas A."/>
            <person name="Wright K.J."/>
            <person name="Zuzow R."/>
            <person name="Dirks W."/>
            <person name="Good M."/>
            <person name="Goodstein D."/>
            <person name="Lemons D."/>
            <person name="Li W."/>
            <person name="Lyons J.B."/>
            <person name="Morris A."/>
            <person name="Nichols S."/>
            <person name="Richter D.J."/>
            <person name="Salamov A."/>
            <person name="Bork P."/>
            <person name="Lim W.A."/>
            <person name="Manning G."/>
            <person name="Miller W.T."/>
            <person name="McGinnis W."/>
            <person name="Shapiro H."/>
            <person name="Tjian R."/>
            <person name="Grigoriev I.V."/>
            <person name="Rokhsar D."/>
        </authorList>
    </citation>
    <scope>NUCLEOTIDE SEQUENCE [LARGE SCALE GENOMIC DNA]</scope>
    <source>
        <strain evidence="5">MX1 / ATCC 50154</strain>
    </source>
</reference>
<dbReference type="RefSeq" id="XP_001745008.1">
    <property type="nucleotide sequence ID" value="XM_001744956.1"/>
</dbReference>
<feature type="region of interest" description="Disordered" evidence="2">
    <location>
        <begin position="1239"/>
        <end position="1398"/>
    </location>
</feature>
<organism evidence="4 5">
    <name type="scientific">Monosiga brevicollis</name>
    <name type="common">Choanoflagellate</name>
    <dbReference type="NCBI Taxonomy" id="81824"/>
    <lineage>
        <taxon>Eukaryota</taxon>
        <taxon>Choanoflagellata</taxon>
        <taxon>Craspedida</taxon>
        <taxon>Salpingoecidae</taxon>
        <taxon>Monosiga</taxon>
    </lineage>
</organism>
<dbReference type="EMBL" id="CH991548">
    <property type="protein sequence ID" value="EDQ90241.1"/>
    <property type="molecule type" value="Genomic_DNA"/>
</dbReference>
<sequence>MSMLAILLGALLLGSQSHVTCAQNATEPPNVIRGLTDDTDTLITLCVFAVIWLTTLTFYSSRLLGWVVTKLLGLNRVTGATKNPPSIHIGSISFSIISGKIAFKNLRFITRDFGLTIVTGDIRIRYWRQARYEPAETAERKRLLIKLNGVRYHVYNGQVSYGLIAQAIDEIRFRYLAGNHRLPSHLFFTARTCKLVYGMAEERFQCPADAYTWGVYGDMLKPRVSAAKPLIARFLLRTVCTPLIPGSPVIRQLRIVPNASYLDSDGDASSATQAESDGVHTRPVSTSDTPREVGTDGYVRYMPTATGGGEEKRDKKWKKHQVLSTRMVKFGYTMTEPGLVANQEPDHPPPTWRLDLDFDDDVDIGYPASLNQQRAFLQEFFYPWDYRDRKATVPENSECIIATTSLHFFPMLIESADQIAIKKWFEELAGQPTRDSESDFIPSHTNVRVMARDTHLLWVVNKNNSIPIPVSMQPKYLLLPPKERPRHNEYLDMCSPLLEVTFAINFDEFAPVMAESVYDIHAPQGLKYGMAWQSASCNACASSTHGSQADLLLPADHELSHCMEDVASQSRLVLDNLKLSIGTTFHYIAGDDLQDSVRVSVRTSRASGALTGVMVPRYVSKSHATELSKQPYAGSHRSRAIVTWIPVSRLHAWYRNYFDLQWLVTKAERADGGYSYSAHRPILSNADLGNDFCFVLDVEIGAMDVRMPSTLHARWPSDPSLVIQHGHCGIHTNPQNVSIEFLFDACEIRFPGSISSRALALGQIKATLDSVYGSTAERQLYADNFSIDMASVAGRLSRDDLEILGATLSSFLYHCNDFYHEEESMEVALQSSTAAVVSADNAMTLEGSQHELHSENSPLADLSATKEAGSNTIIHRPARERSRPGRKIGRTLTSNSTRSSDFDHRHAESQTLEASQDNEALKELGALGKAPPVFVLRAQLSKLVVDLTPDSDSFTRIEIPLIQLSYDTLVRTDSHSLLHVHCSDLLARSFVSGGLNDPQIQHVRALLHCDATDWIEVAAFHTGFVVRQAHARPRVVDNEHRLQRQFLLEQDGTTHQLKRWFFMDDEAHYDNDNHACLTPLRSSDSELDSDVDIDRLARSLDCRGARVSFNGQGALEPDWQPEIRIDRIEEFNARQDKPRGLSRPSQPGMPRVQSAPKGLSLLQDTNGPAALQRRRSAPSVRGPAAGSQYSAWPSRGLAAVSGLPDVPELRAEADVSGEDGSGSSGAVKQRQAFASRYSSALSPISASLEEPQTETKEQQTVRDVEQAAAKSASNVPMASLSASPAELDPDEDSHTDNSLAPIPEARPPPTTGQRRQLSSAARNLKKHLPISLVLSSSDDDEELQQTQPAAGSVDSGPLQARQARPSTAADEFVSASSGSSDSNASEASEDSFASARSDNLAASTGADILKGELMRLPASSDGALVHGVERIPSRSPVASSHARAHSSNGIAEDDTESSSSGRTQPTASRATPLLPSPFPSADQRASETAKTAEQAHPLQPLATRPRVVSTTTPRALGGEPSMRSTSLSSNLSPRHDHQAASRTHSGSLWSTQSSSSDSSSASDEASDSDDGSVVDRAPVFSPSDASVGQPEQSGLQGRLHSYLDLQVPVPEEESDTGTPSARSFSPETEANLASASCLLQGDVEMGSVQRESMGEASVANLASYLSVYEVVGDDGSSTLRMKVCDTFQPLVRRALVCWTSDASVLPLHKQMQPSVSLSAVSHQFQAVSEDEDPHLFVTDNSFDECTSASVRFSQSVQLVLTPLLLPSLQRRHGNVSVDSTADDANSPGRATSAAGSGLDESARALVTQNCVKVLLARLNLRFLQTCTVAEELTLPIRLGKAPILSHERVSGVSEFQLLLQDVDVAVSTSQLRPDASSTTCSALIGNLGFNVNCTPNLAPKSLVLSQGLVERAQRLHSCNDSIDPASIDQTRGRLHLAHASITNMRFSLIVDHEHRPDYASDDLLRNFLLQKATTVRASLILPQFGLAAVPHSFSITICSVSELIKDINEAQEALSQSMQRAQHLRGAIFFRFLKNGSLFLKNPKVNLQPVLRRDLNHMLMILFAQVVKKWPSVHSQGNNVWQDSLHFAAQLPDDYVTKRSEIPAFYCQGETTDVYERIAQLIGFDSLKKISHAHDLMGAQIQFDVSLATSAIHLALFDPSSTYSAAHPSTYGLGKVCIHAKGDVSSQVNGAGDADPSADLSHVVITQVKSSLVCTSTRVEMKSSDAVLRMGQHMHATTLFLTRKPHHRPTKQASTESPRPVRPRDLGAAARAKAQSLQSQPHLHSSRRHMLRDLSENSVFETSNDLSPFEATGASLGPHVDVEPGSASRKRSRRRISTSKGHLRSATSVNSSARLVEALDGRESPETLMADPQTAHLQGFRWAFQHNLNLVCTGSLHVEGAVIESIPRPNLKVLLEAKDLALLLGIEGHAVQRSGATQVFVDAVNATATLQEINMLCQQANDASGSISPRPSMSMPAGAANTRANTRRVRSSLGVIGQTTNPYVQRKGGGPQVRARAARRRAALHLARRGDSPFSRQASHHGSHFSQQVMPHATWANMVTFNLKPASLHVRHRPASSGVCLEYNGAELSLMGDPTALAEAINHWNAIAAYMALLPQATDEGDASEAGIHMATPRVIGSSRRTSSAKHLVSLRVNLKDTSLAILDGAVMELSYAIPCIEVIASAPVQESLSDCHVELTVAEQLLKSKQQGLEPLLFSVPAVSTACAVTSCERDCDPKFLAARLDHSHGILVGRAKGEADRANSSMSLWAAQAGRTLAPPRRVHHAKIRLRVHAMHVHMDMNALNHMLSLQQVYSRKVDIISSAVSKLERPLSAVSEASLLSPSAARFDSEPSTSLLVDAHVTAARLCFGVGASSSAAMVELRSLVASATFHQAFQGLNVSCEPRLQVVDLAAGHRSPAELLASLDTTAPGALRASAELEVVGYLNNAHGMHMVTNSRTVSAATTDSTTDARFGIVIQVNAPSIYMPPSLIKPLVRLGIEAKASAEDFQKRVAGAKTHWRSGESLRRVTVARSRSLFSIRIAVKNASCRVPLTMRFNSHDQSVQFIVGLRLICVDAHDTNNSESFFAIPKLTTRLTYAARPPATQHESGIEIRGVMNVSTRSAGATDILELRYTRRSLDLVLAVAENFKSEYRKCVDDERQQLEAFVTVLDDPRNSTSVEDHSTPVVGAESAIYMFDLKASDGRPIEFSFHTSVDGICLIFSCEPDSPIEGRVQLPAMDIGISSSRSSTKLAQARERGVFVSLDASRVSLYVYHPYSTLNSINENEAEEQFLAESAVALSVTGLHFHGSRKILKQSAGEVRRHFAAALDVDDVHVNYDVTKLRDIVQFKRAWFNAKVFKVFQSRDETERETGYTGSTAPGPESYGVGPVSTIQSRNSTRRTAAAHSAKHALAVPRLAVDKDTSSGSGASAVMTEDASMSFASSEHDESDLATHFDLSGEEGEQSDDEEEERSFVSGTTSNDPLPATHVHILMAITKTRVVINLDKLLGPMSLAMDDFATRYSAAEVPDAARTILLPVVHLSRSSCRRLALDTLSTTSILRAHMECSGLSTGYLRRQQLLDSLKTQLATEFQVNADLLQARMFYHHPLVAVVDIAKLRAVASDIYHPVLGETSLRQDAHCRIDSEHLRLYMSQDTLPAFVSLGQWLQDTLEQQRQQFAEVLEKTDLVEGLSDEADGQGQALFDNGLPIVPCINGTVHVAGDELLVVCFGNSFLDRDMLQVGIKDYVYTFKQEACNSEADVQYTKQTSALKIGHADEEGHLMVRLASRPASERVHQDMLPLECYSIAMIKATNLQYIFDYPKCDIHAISNVHFDGNRLVEGLFAVVPYKAVYVNVDPAVYLKLRQVISMYTSRYSSRLQRAAGALTTEAMTAHADDWSFVCLTWAEAPEELQQLARRRTGNEGGAASFAKHGSWCAFELDFTMKQVLPTNWFLNSLIREPHDDINRFMAVHVHAQAGHVVNQLAQMLASLSRNDTRRASAVSRD</sequence>
<feature type="compositionally biased region" description="Basic residues" evidence="2">
    <location>
        <begin position="2328"/>
        <end position="2343"/>
    </location>
</feature>
<evidence type="ECO:0000313" key="4">
    <source>
        <dbReference type="EMBL" id="EDQ90241.1"/>
    </source>
</evidence>
<feature type="region of interest" description="Disordered" evidence="2">
    <location>
        <begin position="2462"/>
        <end position="2485"/>
    </location>
</feature>
<evidence type="ECO:0000256" key="1">
    <source>
        <dbReference type="SAM" id="Coils"/>
    </source>
</evidence>
<feature type="compositionally biased region" description="Basic and acidic residues" evidence="2">
    <location>
        <begin position="1253"/>
        <end position="1265"/>
    </location>
</feature>
<feature type="region of interest" description="Disordered" evidence="2">
    <location>
        <begin position="264"/>
        <end position="299"/>
    </location>
</feature>